<protein>
    <submittedName>
        <fullName evidence="1">Uncharacterized protein</fullName>
    </submittedName>
</protein>
<dbReference type="AlphaFoldDB" id="X0UKS5"/>
<accession>X0UKS5</accession>
<name>X0UKS5_9ZZZZ</name>
<sequence length="35" mass="3688">LAADSKYSFIKLSDTTLNYSVTTGGITVGPIVLNK</sequence>
<organism evidence="1">
    <name type="scientific">marine sediment metagenome</name>
    <dbReference type="NCBI Taxonomy" id="412755"/>
    <lineage>
        <taxon>unclassified sequences</taxon>
        <taxon>metagenomes</taxon>
        <taxon>ecological metagenomes</taxon>
    </lineage>
</organism>
<feature type="non-terminal residue" evidence="1">
    <location>
        <position position="1"/>
    </location>
</feature>
<reference evidence="1" key="1">
    <citation type="journal article" date="2014" name="Front. Microbiol.">
        <title>High frequency of phylogenetically diverse reductive dehalogenase-homologous genes in deep subseafloor sedimentary metagenomes.</title>
        <authorList>
            <person name="Kawai M."/>
            <person name="Futagami T."/>
            <person name="Toyoda A."/>
            <person name="Takaki Y."/>
            <person name="Nishi S."/>
            <person name="Hori S."/>
            <person name="Arai W."/>
            <person name="Tsubouchi T."/>
            <person name="Morono Y."/>
            <person name="Uchiyama I."/>
            <person name="Ito T."/>
            <person name="Fujiyama A."/>
            <person name="Inagaki F."/>
            <person name="Takami H."/>
        </authorList>
    </citation>
    <scope>NUCLEOTIDE SEQUENCE</scope>
    <source>
        <strain evidence="1">Expedition CK06-06</strain>
    </source>
</reference>
<gene>
    <name evidence="1" type="ORF">S01H1_38584</name>
</gene>
<dbReference type="EMBL" id="BARS01024297">
    <property type="protein sequence ID" value="GAG06225.1"/>
    <property type="molecule type" value="Genomic_DNA"/>
</dbReference>
<comment type="caution">
    <text evidence="1">The sequence shown here is derived from an EMBL/GenBank/DDBJ whole genome shotgun (WGS) entry which is preliminary data.</text>
</comment>
<proteinExistence type="predicted"/>
<evidence type="ECO:0000313" key="1">
    <source>
        <dbReference type="EMBL" id="GAG06225.1"/>
    </source>
</evidence>